<reference evidence="1 2" key="1">
    <citation type="submission" date="2016-01" db="EMBL/GenBank/DDBJ databases">
        <title>The genomic content and context of auxiliary metabolic genes in marine cyanophages.</title>
        <authorList>
            <person name="Marston M.F."/>
            <person name="Martiny J.B.H."/>
            <person name="Crummett L.T."/>
        </authorList>
    </citation>
    <scope>NUCLEOTIDE SEQUENCE [LARGE SCALE GENOMIC DNA]</scope>
    <source>
        <strain evidence="1">RW_108_0702</strain>
    </source>
</reference>
<keyword evidence="2" id="KW-1185">Reference proteome</keyword>
<dbReference type="KEGG" id="vg:29122617"/>
<protein>
    <submittedName>
        <fullName evidence="1">Neck protein</fullName>
    </submittedName>
</protein>
<evidence type="ECO:0000313" key="1">
    <source>
        <dbReference type="EMBL" id="AMO43124.1"/>
    </source>
</evidence>
<proteinExistence type="predicted"/>
<evidence type="ECO:0000313" key="2">
    <source>
        <dbReference type="Proteomes" id="UP000203157"/>
    </source>
</evidence>
<sequence>MASPATKQELIDYCKRQLGAPVLQINTDAAQDDDIIDQAIQYYHEYHFDGVERMYLKHKFTAADVTRFDSSNEDTSAPNADAWENRNNYIEVPDAVIGISKVFGVSSNFLRNNLFGLSNQYYLMDLFSFSSGSAFSFGNFDLTNYYMIKQHFETIDMIINTGALIEYRFNKRQDRLFLDIDKSRVVEDQYLLIDCYRYLNPDNFTQVYNDSFVKRYATALMKRQWGQNLIKYNAVQLPGGVTLNGRQIWEDGNNEVKELESRMMTDFSLPPMDMIG</sequence>
<accession>A0A127KM16</accession>
<name>A0A127KM16_9CAUD</name>
<dbReference type="OrthoDB" id="6993at10239"/>
<gene>
    <name evidence="1" type="ORF">R1080702_115</name>
</gene>
<dbReference type="Proteomes" id="UP000203157">
    <property type="component" value="Segment"/>
</dbReference>
<dbReference type="EMBL" id="KU594606">
    <property type="protein sequence ID" value="AMO43124.1"/>
    <property type="molecule type" value="Genomic_DNA"/>
</dbReference>
<dbReference type="RefSeq" id="YP_009301617.1">
    <property type="nucleotide sequence ID" value="NC_031235.1"/>
</dbReference>
<organism evidence="1 2">
    <name type="scientific">Cyanophage S-RIM32</name>
    <dbReference type="NCBI Taxonomy" id="1278479"/>
    <lineage>
        <taxon>Viruses</taxon>
        <taxon>Duplodnaviria</taxon>
        <taxon>Heunggongvirae</taxon>
        <taxon>Uroviricota</taxon>
        <taxon>Caudoviricetes</taxon>
        <taxon>Pantevenvirales</taxon>
        <taxon>Kyanoviridae</taxon>
        <taxon>Bristolvirus</taxon>
        <taxon>Bristolvirus rhodeisland</taxon>
    </lineage>
</organism>
<dbReference type="GeneID" id="29122617"/>